<dbReference type="PANTHER" id="PTHR43798:SF5">
    <property type="entry name" value="MONOACYLGLYCEROL LIPASE ABHD6"/>
    <property type="match status" value="1"/>
</dbReference>
<organism evidence="4 5">
    <name type="scientific">Saccharothrix espanaensis (strain ATCC 51144 / DSM 44229 / JCM 9112 / NBRC 15066 / NRRL 15764)</name>
    <dbReference type="NCBI Taxonomy" id="1179773"/>
    <lineage>
        <taxon>Bacteria</taxon>
        <taxon>Bacillati</taxon>
        <taxon>Actinomycetota</taxon>
        <taxon>Actinomycetes</taxon>
        <taxon>Pseudonocardiales</taxon>
        <taxon>Pseudonocardiaceae</taxon>
        <taxon>Saccharothrix</taxon>
    </lineage>
</organism>
<keyword evidence="2" id="KW-0812">Transmembrane</keyword>
<dbReference type="OrthoDB" id="5495375at2"/>
<feature type="compositionally biased region" description="Basic and acidic residues" evidence="1">
    <location>
        <begin position="1"/>
        <end position="18"/>
    </location>
</feature>
<dbReference type="PATRIC" id="fig|1179773.3.peg.5266"/>
<dbReference type="InterPro" id="IPR050266">
    <property type="entry name" value="AB_hydrolase_sf"/>
</dbReference>
<feature type="domain" description="AB hydrolase-1" evidence="3">
    <location>
        <begin position="85"/>
        <end position="316"/>
    </location>
</feature>
<dbReference type="GO" id="GO:0046464">
    <property type="term" value="P:acylglycerol catabolic process"/>
    <property type="evidence" value="ECO:0007669"/>
    <property type="project" value="TreeGrafter"/>
</dbReference>
<dbReference type="InterPro" id="IPR029058">
    <property type="entry name" value="AB_hydrolase_fold"/>
</dbReference>
<dbReference type="eggNOG" id="COG0596">
    <property type="taxonomic scope" value="Bacteria"/>
</dbReference>
<dbReference type="GO" id="GO:0047372">
    <property type="term" value="F:monoacylglycerol lipase activity"/>
    <property type="evidence" value="ECO:0007669"/>
    <property type="project" value="TreeGrafter"/>
</dbReference>
<name>K0K6G4_SACES</name>
<sequence>MDETTTSRDQRTHSRADATPEAPRGWRAWRRRRRITLPAVGGLAVLLAWNTVAVDTETTGASGEQIVRLPGGDVHIVQDGPPDAPTVVLLHGLAGSTAWWDPVLPALRDLHVVRVDLLGHGRSAKPAVGYGIEEQARRVGAVLDQLGVRRASVVGHSTGGAVATSLAEQRRDLVAAIALIDTGPRADAFLGDSFVGHLMTTPVAGELIWRLRTDGTIHGALSTAFTREVQIPDQIIADVRGMTYRSLTATDEAVDAFLKEQPIPDRLADLGLPTLVIFGSQDRRWRPSSAQDYRLNLHSRIEILDGVGHTPMYEDPDATGALLHGFAVETAPR</sequence>
<dbReference type="GO" id="GO:0016020">
    <property type="term" value="C:membrane"/>
    <property type="evidence" value="ECO:0007669"/>
    <property type="project" value="TreeGrafter"/>
</dbReference>
<evidence type="ECO:0000313" key="5">
    <source>
        <dbReference type="Proteomes" id="UP000006281"/>
    </source>
</evidence>
<dbReference type="PANTHER" id="PTHR43798">
    <property type="entry name" value="MONOACYLGLYCEROL LIPASE"/>
    <property type="match status" value="1"/>
</dbReference>
<reference evidence="4 5" key="1">
    <citation type="journal article" date="2012" name="BMC Genomics">
        <title>Complete genome sequence of Saccharothrix espanaensis DSM 44229T and comparison to the other completely sequenced Pseudonocardiaceae.</title>
        <authorList>
            <person name="Strobel T."/>
            <person name="Al-Dilaimi A."/>
            <person name="Blom J."/>
            <person name="Gessner A."/>
            <person name="Kalinowski J."/>
            <person name="Luzhetska M."/>
            <person name="Puhler A."/>
            <person name="Szczepanowski R."/>
            <person name="Bechthold A."/>
            <person name="Ruckert C."/>
        </authorList>
    </citation>
    <scope>NUCLEOTIDE SEQUENCE [LARGE SCALE GENOMIC DNA]</scope>
    <source>
        <strain evidence="5">ATCC 51144 / DSM 44229 / JCM 9112 / NBRC 15066 / NRRL 15764</strain>
    </source>
</reference>
<dbReference type="HOGENOM" id="CLU_020336_13_2_11"/>
<keyword evidence="5" id="KW-1185">Reference proteome</keyword>
<evidence type="ECO:0000313" key="4">
    <source>
        <dbReference type="EMBL" id="CCH32499.1"/>
    </source>
</evidence>
<evidence type="ECO:0000256" key="1">
    <source>
        <dbReference type="SAM" id="MobiDB-lite"/>
    </source>
</evidence>
<dbReference type="BioCyc" id="SESP1179773:BN6_RS25315-MONOMER"/>
<dbReference type="InterPro" id="IPR000073">
    <property type="entry name" value="AB_hydrolase_1"/>
</dbReference>
<accession>K0K6G4</accession>
<dbReference type="RefSeq" id="WP_015102611.1">
    <property type="nucleotide sequence ID" value="NC_019673.1"/>
</dbReference>
<evidence type="ECO:0000259" key="3">
    <source>
        <dbReference type="Pfam" id="PF00561"/>
    </source>
</evidence>
<dbReference type="PRINTS" id="PR00111">
    <property type="entry name" value="ABHYDROLASE"/>
</dbReference>
<feature type="transmembrane region" description="Helical" evidence="2">
    <location>
        <begin position="35"/>
        <end position="52"/>
    </location>
</feature>
<keyword evidence="2" id="KW-1133">Transmembrane helix</keyword>
<dbReference type="AlphaFoldDB" id="K0K6G4"/>
<dbReference type="Proteomes" id="UP000006281">
    <property type="component" value="Chromosome"/>
</dbReference>
<feature type="region of interest" description="Disordered" evidence="1">
    <location>
        <begin position="1"/>
        <end position="25"/>
    </location>
</feature>
<dbReference type="Gene3D" id="3.40.50.1820">
    <property type="entry name" value="alpha/beta hydrolase"/>
    <property type="match status" value="1"/>
</dbReference>
<dbReference type="SUPFAM" id="SSF53474">
    <property type="entry name" value="alpha/beta-Hydrolases"/>
    <property type="match status" value="1"/>
</dbReference>
<dbReference type="Pfam" id="PF00561">
    <property type="entry name" value="Abhydrolase_1"/>
    <property type="match status" value="1"/>
</dbReference>
<keyword evidence="4" id="KW-0378">Hydrolase</keyword>
<dbReference type="KEGG" id="sesp:BN6_52340"/>
<protein>
    <submittedName>
        <fullName evidence="4">Alpha/beta hydrolase fold containing protein</fullName>
    </submittedName>
</protein>
<dbReference type="STRING" id="1179773.BN6_52340"/>
<proteinExistence type="predicted"/>
<dbReference type="EMBL" id="HE804045">
    <property type="protein sequence ID" value="CCH32499.1"/>
    <property type="molecule type" value="Genomic_DNA"/>
</dbReference>
<keyword evidence="2" id="KW-0472">Membrane</keyword>
<gene>
    <name evidence="4" type="ordered locus">BN6_52340</name>
</gene>
<evidence type="ECO:0000256" key="2">
    <source>
        <dbReference type="SAM" id="Phobius"/>
    </source>
</evidence>